<feature type="region of interest" description="Disordered" evidence="3">
    <location>
        <begin position="846"/>
        <end position="920"/>
    </location>
</feature>
<dbReference type="PANTHER" id="PTHR10039">
    <property type="entry name" value="AMELOGENIN"/>
    <property type="match status" value="1"/>
</dbReference>
<evidence type="ECO:0000259" key="4">
    <source>
        <dbReference type="PROSITE" id="PS50157"/>
    </source>
</evidence>
<proteinExistence type="predicted"/>
<evidence type="ECO:0000313" key="6">
    <source>
        <dbReference type="Proteomes" id="UP001392437"/>
    </source>
</evidence>
<dbReference type="Pfam" id="PF24809">
    <property type="entry name" value="DUF7708"/>
    <property type="match status" value="1"/>
</dbReference>
<dbReference type="InterPro" id="IPR036236">
    <property type="entry name" value="Znf_C2H2_sf"/>
</dbReference>
<organism evidence="5 6">
    <name type="scientific">Apiospora kogelbergensis</name>
    <dbReference type="NCBI Taxonomy" id="1337665"/>
    <lineage>
        <taxon>Eukaryota</taxon>
        <taxon>Fungi</taxon>
        <taxon>Dikarya</taxon>
        <taxon>Ascomycota</taxon>
        <taxon>Pezizomycotina</taxon>
        <taxon>Sordariomycetes</taxon>
        <taxon>Xylariomycetidae</taxon>
        <taxon>Amphisphaeriales</taxon>
        <taxon>Apiosporaceae</taxon>
        <taxon>Apiospora</taxon>
    </lineage>
</organism>
<dbReference type="Gene3D" id="3.40.50.300">
    <property type="entry name" value="P-loop containing nucleotide triphosphate hydrolases"/>
    <property type="match status" value="1"/>
</dbReference>
<dbReference type="Gene3D" id="3.30.160.60">
    <property type="entry name" value="Classic Zinc Finger"/>
    <property type="match status" value="2"/>
</dbReference>
<keyword evidence="2" id="KW-0479">Metal-binding</keyword>
<feature type="compositionally biased region" description="Basic and acidic residues" evidence="3">
    <location>
        <begin position="879"/>
        <end position="889"/>
    </location>
</feature>
<evidence type="ECO:0000256" key="3">
    <source>
        <dbReference type="SAM" id="MobiDB-lite"/>
    </source>
</evidence>
<comment type="caution">
    <text evidence="5">The sequence shown here is derived from an EMBL/GenBank/DDBJ whole genome shotgun (WGS) entry which is preliminary data.</text>
</comment>
<dbReference type="InterPro" id="IPR013087">
    <property type="entry name" value="Znf_C2H2_type"/>
</dbReference>
<accession>A0AAW0REA4</accession>
<sequence>MDDNCHQSPFEKSIGEFKEGLRRRDVEDFRATTLEDLRTRIATVQSRLHAQRRLQDLNRLQPFLDAIEEYGKVVWTFFRSTDIVAFIWGPLKFLLQATSVSGEAFCELLDAYECIGEALPLLLRYQDLFRTKSHMIRVLALMYEDILTFQRIILRYFQQPLWQTVFSESWKTCKSRFPGIIRNIAQRRSLIESQASPSRIEEVREHIQHSRQDEEREFDEQTLQRIRNVLNWLRPTNIDVDQAALVEARADYPDTGQWLFENTLFKEWFDPRYPTIPPLLWLNGIPGAGNDFMFQHPPSRCKTVLASLVVQKAQELKPKPAVLYFYCKHENPERDNFVALGRSLLAQLLHHDNALLPTFYQEACRSVETVLSSPKSVKDLLILAFGNCRSAYIILDGLDECPRQERQTIAKWFTELVEGLSNDEPERLRCLFISQDDGIARKDFGGLDYRIKIKAEDSQNDIKKYCRVEAGKLLETHPSLPDEKLNWIANTVAKLVWANLSCHTSIARLEEELEPNIFPKEINEAYRRIMVRIKDQSVQAAKEDAFRLLGWLACAKRPLKWHEIQGMNSINLDEQRVDFERQRFIKSPKDILAALVETRADGSIEFVHLTAKLFLLDEGHVVPPKEEIKLANLCIDYLNLPAFILPPTVEGVLSGNYGFMDYAVLFWVRHLETGAAIKSDEEDELIGQLAESIGIPPTNALTLSKRHSDKLQSFNALPFYDRLEKAVASTRKQLKHFGNMSEREVALNLGGMVRDVRKVLETVASDELEPNNQRILQERYGTNLFKCPRFSCQFFTIGFSSAAERDDHISKHERPFRCSDEKCVFHTFGFSSETQREKHIRENHLEIARQDEEFPTEEEVERSLRSSQATSGGDSQSLEDPRSQEDTTRDASTAATTEQPESDAESEPEPQYLPRHKRPRQTEFKCPHCDTVFQRQYNLKSHLRTHSTRRDHVCFDCQKGFARPGDLRRHMSSHTGDRRFICRGTLRNGETWGCGKSFARADTLRKHHESRVGRSCIERRQQEL</sequence>
<feature type="compositionally biased region" description="Polar residues" evidence="3">
    <location>
        <begin position="865"/>
        <end position="878"/>
    </location>
</feature>
<dbReference type="SUPFAM" id="SSF57667">
    <property type="entry name" value="beta-beta-alpha zinc fingers"/>
    <property type="match status" value="1"/>
</dbReference>
<dbReference type="Pfam" id="PF00096">
    <property type="entry name" value="zf-C2H2"/>
    <property type="match status" value="2"/>
</dbReference>
<reference evidence="5 6" key="1">
    <citation type="submission" date="2023-01" db="EMBL/GenBank/DDBJ databases">
        <title>Analysis of 21 Apiospora genomes using comparative genomics revels a genus with tremendous synthesis potential of carbohydrate active enzymes and secondary metabolites.</title>
        <authorList>
            <person name="Sorensen T."/>
        </authorList>
    </citation>
    <scope>NUCLEOTIDE SEQUENCE [LARGE SCALE GENOMIC DNA]</scope>
    <source>
        <strain evidence="5 6">CBS 117206</strain>
    </source>
</reference>
<dbReference type="Pfam" id="PF24883">
    <property type="entry name" value="NPHP3_N"/>
    <property type="match status" value="1"/>
</dbReference>
<keyword evidence="2" id="KW-0862">Zinc</keyword>
<keyword evidence="1" id="KW-0677">Repeat</keyword>
<dbReference type="Proteomes" id="UP001392437">
    <property type="component" value="Unassembled WGS sequence"/>
</dbReference>
<protein>
    <recommendedName>
        <fullName evidence="4">C2H2-type domain-containing protein</fullName>
    </recommendedName>
</protein>
<dbReference type="PANTHER" id="PTHR10039:SF14">
    <property type="entry name" value="NACHT DOMAIN-CONTAINING PROTEIN"/>
    <property type="match status" value="1"/>
</dbReference>
<dbReference type="GO" id="GO:0008270">
    <property type="term" value="F:zinc ion binding"/>
    <property type="evidence" value="ECO:0007669"/>
    <property type="project" value="UniProtKB-KW"/>
</dbReference>
<dbReference type="PROSITE" id="PS50157">
    <property type="entry name" value="ZINC_FINGER_C2H2_2"/>
    <property type="match status" value="2"/>
</dbReference>
<name>A0AAW0REA4_9PEZI</name>
<dbReference type="InterPro" id="IPR054471">
    <property type="entry name" value="GPIID_WHD"/>
</dbReference>
<dbReference type="PROSITE" id="PS00028">
    <property type="entry name" value="ZINC_FINGER_C2H2_1"/>
    <property type="match status" value="2"/>
</dbReference>
<gene>
    <name evidence="5" type="ORF">PG999_001247</name>
</gene>
<feature type="domain" description="C2H2-type" evidence="4">
    <location>
        <begin position="952"/>
        <end position="979"/>
    </location>
</feature>
<evidence type="ECO:0000256" key="2">
    <source>
        <dbReference type="PROSITE-ProRule" id="PRU00042"/>
    </source>
</evidence>
<dbReference type="Pfam" id="PF22939">
    <property type="entry name" value="WHD_GPIID"/>
    <property type="match status" value="1"/>
</dbReference>
<dbReference type="InterPro" id="IPR056125">
    <property type="entry name" value="DUF7708"/>
</dbReference>
<evidence type="ECO:0000256" key="1">
    <source>
        <dbReference type="ARBA" id="ARBA00022737"/>
    </source>
</evidence>
<dbReference type="SMART" id="SM00355">
    <property type="entry name" value="ZnF_C2H2"/>
    <property type="match status" value="4"/>
</dbReference>
<dbReference type="InterPro" id="IPR027417">
    <property type="entry name" value="P-loop_NTPase"/>
</dbReference>
<dbReference type="InterPro" id="IPR056884">
    <property type="entry name" value="NPHP3-like_N"/>
</dbReference>
<evidence type="ECO:0000313" key="5">
    <source>
        <dbReference type="EMBL" id="KAK8133074.1"/>
    </source>
</evidence>
<feature type="domain" description="C2H2-type" evidence="4">
    <location>
        <begin position="924"/>
        <end position="951"/>
    </location>
</feature>
<dbReference type="AlphaFoldDB" id="A0AAW0REA4"/>
<keyword evidence="2" id="KW-0863">Zinc-finger</keyword>
<keyword evidence="6" id="KW-1185">Reference proteome</keyword>
<dbReference type="EMBL" id="JAQQWP010000001">
    <property type="protein sequence ID" value="KAK8133074.1"/>
    <property type="molecule type" value="Genomic_DNA"/>
</dbReference>